<dbReference type="PIRSF" id="PIRSF033271">
    <property type="entry name" value="UCP033271"/>
    <property type="match status" value="1"/>
</dbReference>
<dbReference type="NCBIfam" id="NF002674">
    <property type="entry name" value="PRK02399.1-2"/>
    <property type="match status" value="1"/>
</dbReference>
<feature type="domain" description="UPF0261" evidence="1">
    <location>
        <begin position="9"/>
        <end position="181"/>
    </location>
</feature>
<evidence type="ECO:0000259" key="1">
    <source>
        <dbReference type="Pfam" id="PF06792"/>
    </source>
</evidence>
<dbReference type="CDD" id="cd15488">
    <property type="entry name" value="Tm-1-like"/>
    <property type="match status" value="1"/>
</dbReference>
<comment type="caution">
    <text evidence="3">The sequence shown here is derived from an EMBL/GenBank/DDBJ whole genome shotgun (WGS) entry which is preliminary data.</text>
</comment>
<proteinExistence type="predicted"/>
<protein>
    <submittedName>
        <fullName evidence="3">Uncharacterized protein</fullName>
    </submittedName>
</protein>
<accession>A0A1X0AXU8</accession>
<dbReference type="Pfam" id="PF06792">
    <property type="entry name" value="UPF0261"/>
    <property type="match status" value="1"/>
</dbReference>
<dbReference type="InterPro" id="IPR051353">
    <property type="entry name" value="Tobamovirus_resist_UPF0261"/>
</dbReference>
<evidence type="ECO:0000259" key="2">
    <source>
        <dbReference type="Pfam" id="PF23189"/>
    </source>
</evidence>
<dbReference type="PANTHER" id="PTHR31862">
    <property type="entry name" value="UPF0261 DOMAIN PROTEIN (AFU_ORTHOLOGUE AFUA_1G10120)"/>
    <property type="match status" value="1"/>
</dbReference>
<dbReference type="Pfam" id="PF23189">
    <property type="entry name" value="UPF0261_C"/>
    <property type="match status" value="1"/>
</dbReference>
<dbReference type="STRING" id="1927124.BST13_15915"/>
<dbReference type="RefSeq" id="WP_083164989.1">
    <property type="nucleotide sequence ID" value="NZ_MVHF01000014.1"/>
</dbReference>
<feature type="domain" description="UPF0261" evidence="2">
    <location>
        <begin position="196"/>
        <end position="412"/>
    </location>
</feature>
<reference evidence="3 4" key="1">
    <citation type="submission" date="2017-02" db="EMBL/GenBank/DDBJ databases">
        <title>The new phylogeny of genus Mycobacterium.</title>
        <authorList>
            <person name="Tortoli E."/>
            <person name="Trovato A."/>
            <person name="Cirillo D.M."/>
        </authorList>
    </citation>
    <scope>NUCLEOTIDE SEQUENCE [LARGE SCALE GENOMIC DNA]</scope>
    <source>
        <strain evidence="3 4">RW6</strain>
    </source>
</reference>
<dbReference type="InterPro" id="IPR044122">
    <property type="entry name" value="UPF0261_N"/>
</dbReference>
<dbReference type="InterPro" id="IPR056778">
    <property type="entry name" value="UPF0261_C"/>
</dbReference>
<dbReference type="Gene3D" id="3.40.50.12030">
    <property type="entry name" value="Uncharacterised protein family UPF0261, NC domain"/>
    <property type="match status" value="1"/>
</dbReference>
<sequence>MAAAPSIPPTVAVLCALDTKGEDADFILRRLRRRGLQTVLIDIGVLGTPHLEADISRDTVAVSAGTTIAELIARRDRSTAVATMAHGARSVVADLAQTGLLSGVFAIGGGAGTTIGALAMRDLALGLPKAILSTVAAGNTTPYVGTSDIVMYPSIVDFTGVNRISAITYRRAADAFAGMVLGGAETAADDDAVPDRPLIAASMFGVTTECVTQAKAVLEDAGCEVLVFHATGAGGRTMERLIADGHVDGVLDLTTTEWADEVVGGILTAGPQRLGAAAHSGVPQVVSLGATDMVNFGPLETIPDRFTGRNFYQHNAENTLMRVNIEEARRIGRAIGAQLRNCAGPCTVLIPSAGTSALDAAGQPFDDPVARRVLQDAVTAELTGTAVRVIETAQHINDRTFAKMAARRLLDLLPAMPSIPAKD</sequence>
<keyword evidence="4" id="KW-1185">Reference proteome</keyword>
<dbReference type="EMBL" id="MVHF01000014">
    <property type="protein sequence ID" value="ORA34917.1"/>
    <property type="molecule type" value="Genomic_DNA"/>
</dbReference>
<evidence type="ECO:0000313" key="3">
    <source>
        <dbReference type="EMBL" id="ORA34917.1"/>
    </source>
</evidence>
<dbReference type="Gene3D" id="3.40.50.12020">
    <property type="entry name" value="Uncharacterised protein family UPF0261, NN domain"/>
    <property type="match status" value="1"/>
</dbReference>
<dbReference type="Proteomes" id="UP000192448">
    <property type="component" value="Unassembled WGS sequence"/>
</dbReference>
<gene>
    <name evidence="3" type="ORF">BST13_15915</name>
</gene>
<organism evidence="3 4">
    <name type="scientific">Mycobacterium aquaticum</name>
    <dbReference type="NCBI Taxonomy" id="1927124"/>
    <lineage>
        <taxon>Bacteria</taxon>
        <taxon>Bacillati</taxon>
        <taxon>Actinomycetota</taxon>
        <taxon>Actinomycetes</taxon>
        <taxon>Mycobacteriales</taxon>
        <taxon>Mycobacteriaceae</taxon>
        <taxon>Mycobacterium</taxon>
    </lineage>
</organism>
<dbReference type="PANTHER" id="PTHR31862:SF1">
    <property type="entry name" value="UPF0261 DOMAIN PROTEIN (AFU_ORTHOLOGUE AFUA_1G10120)"/>
    <property type="match status" value="1"/>
</dbReference>
<evidence type="ECO:0000313" key="4">
    <source>
        <dbReference type="Proteomes" id="UP000192448"/>
    </source>
</evidence>
<dbReference type="InterPro" id="IPR008322">
    <property type="entry name" value="UPF0261"/>
</dbReference>
<name>A0A1X0AXU8_9MYCO</name>
<dbReference type="AlphaFoldDB" id="A0A1X0AXU8"/>